<dbReference type="EMBL" id="GU722198">
    <property type="protein sequence ID" value="ADJ54334.1"/>
    <property type="molecule type" value="Genomic_DNA"/>
</dbReference>
<organism evidence="1">
    <name type="scientific">archaeon enrichment culture clone 1(2010)</name>
    <dbReference type="NCBI Taxonomy" id="795325"/>
    <lineage>
        <taxon>Archaea</taxon>
        <taxon>environmental samples</taxon>
    </lineage>
</organism>
<protein>
    <submittedName>
        <fullName evidence="1">Uncharacterized protein</fullName>
    </submittedName>
</protein>
<evidence type="ECO:0000313" key="1">
    <source>
        <dbReference type="EMBL" id="ADJ54334.1"/>
    </source>
</evidence>
<accession>D9CGI0</accession>
<proteinExistence type="predicted"/>
<dbReference type="AlphaFoldDB" id="D9CGI0"/>
<sequence length="161" mass="18021">MSEYELVVLNRARELFNFIHSVVSRQASVPRFEVFSLNNVLKAVMAGQEVTRFKNLTQAQLTAIDENILSALHELFSILDSIGLKVLDLASEKSPSIQKVAYTTYLRGKASANFIQLNTTGSVILTNPTTFLAELQNIVAVIHELYSMYNSLQELPSGERR</sequence>
<reference evidence="1" key="1">
    <citation type="journal article" date="2010" name="Environ. Microbiol.">
        <title>Metagenomic analyses of novel viruses and plasmids from a cultured environmental sample of hyperthermophilic neutrophiles.</title>
        <authorList>
            <person name="Garrett R.A."/>
            <person name="Prangishvili D."/>
            <person name="Shah S.A."/>
            <person name="Reuter M."/>
            <person name="Stetter K.O."/>
            <person name="Peng X."/>
        </authorList>
    </citation>
    <scope>NUCLEOTIDE SEQUENCE</scope>
    <source>
        <plasmid evidence="1">hyperthermophilic archaeal plasmid 1</plasmid>
    </source>
</reference>
<name>D9CGI0_9ARCH</name>
<geneLocation type="plasmid" evidence="1">
    <name>hyperthermophilic archaeal plasmid 1</name>
</geneLocation>
<keyword evidence="1" id="KW-0614">Plasmid</keyword>
<gene>
    <name evidence="1" type="ORF">pHA1_gp56</name>
</gene>